<comment type="caution">
    <text evidence="1">The sequence shown here is derived from an EMBL/GenBank/DDBJ whole genome shotgun (WGS) entry which is preliminary data.</text>
</comment>
<reference evidence="2" key="1">
    <citation type="journal article" date="2019" name="Int. J. Syst. Evol. Microbiol.">
        <title>The Global Catalogue of Microorganisms (GCM) 10K type strain sequencing project: providing services to taxonomists for standard genome sequencing and annotation.</title>
        <authorList>
            <consortium name="The Broad Institute Genomics Platform"/>
            <consortium name="The Broad Institute Genome Sequencing Center for Infectious Disease"/>
            <person name="Wu L."/>
            <person name="Ma J."/>
        </authorList>
    </citation>
    <scope>NUCLEOTIDE SEQUENCE [LARGE SCALE GENOMIC DNA]</scope>
    <source>
        <strain evidence="2">JCM 18298</strain>
    </source>
</reference>
<organism evidence="1 2">
    <name type="scientific">Nocardia callitridis</name>
    <dbReference type="NCBI Taxonomy" id="648753"/>
    <lineage>
        <taxon>Bacteria</taxon>
        <taxon>Bacillati</taxon>
        <taxon>Actinomycetota</taxon>
        <taxon>Actinomycetes</taxon>
        <taxon>Mycobacteriales</taxon>
        <taxon>Nocardiaceae</taxon>
        <taxon>Nocardia</taxon>
    </lineage>
</organism>
<accession>A0ABP9K532</accession>
<evidence type="ECO:0008006" key="3">
    <source>
        <dbReference type="Google" id="ProtNLM"/>
    </source>
</evidence>
<gene>
    <name evidence="1" type="ORF">GCM10023318_22950</name>
</gene>
<dbReference type="Proteomes" id="UP001500603">
    <property type="component" value="Unassembled WGS sequence"/>
</dbReference>
<dbReference type="EMBL" id="BAABJM010000002">
    <property type="protein sequence ID" value="GAA5051506.1"/>
    <property type="molecule type" value="Genomic_DNA"/>
</dbReference>
<sequence>MSLVDSGVESLAAEVPENDSVLSVYGTLLLVGSIAAARFGDRARTLDYLDKASNAAQCLGKDANHLWTAFGPTNVAIHRVNTAAELGDFKTALDSTINVNSAPLERRTRYLLDIARAHCLGGNRADALSTLLMAERIAPEQVRQHYLSRKVVIALVRSKMDGPVELDRLARRVNALESI</sequence>
<evidence type="ECO:0000313" key="1">
    <source>
        <dbReference type="EMBL" id="GAA5051506.1"/>
    </source>
</evidence>
<proteinExistence type="predicted"/>
<keyword evidence="2" id="KW-1185">Reference proteome</keyword>
<evidence type="ECO:0000313" key="2">
    <source>
        <dbReference type="Proteomes" id="UP001500603"/>
    </source>
</evidence>
<name>A0ABP9K532_9NOCA</name>
<protein>
    <recommendedName>
        <fullName evidence="3">Transcriptional regulator</fullName>
    </recommendedName>
</protein>